<comment type="caution">
    <text evidence="6">The sequence shown here is derived from an EMBL/GenBank/DDBJ whole genome shotgun (WGS) entry which is preliminary data.</text>
</comment>
<dbReference type="CDD" id="cd04733">
    <property type="entry name" value="OYE_like_2_FMN"/>
    <property type="match status" value="1"/>
</dbReference>
<dbReference type="InterPro" id="IPR051799">
    <property type="entry name" value="NADH_flavin_oxidoreductase"/>
</dbReference>
<accession>A0A9W9CSW6</accession>
<dbReference type="InterPro" id="IPR013785">
    <property type="entry name" value="Aldolase_TIM"/>
</dbReference>
<keyword evidence="3" id="KW-0288">FMN</keyword>
<proteinExistence type="inferred from homology"/>
<comment type="similarity">
    <text evidence="1">Belongs to the NADH:flavin oxidoreductase/NADH oxidase family.</text>
</comment>
<dbReference type="PANTHER" id="PTHR43656:SF5">
    <property type="entry name" value="NADH:FLAVIN OXIDOREDUCTASE_NADH OXIDASE N-TERMINAL DOMAIN-CONTAINING PROTEIN"/>
    <property type="match status" value="1"/>
</dbReference>
<dbReference type="GO" id="GO:0010181">
    <property type="term" value="F:FMN binding"/>
    <property type="evidence" value="ECO:0007669"/>
    <property type="project" value="InterPro"/>
</dbReference>
<dbReference type="AlphaFoldDB" id="A0A9W9CSW6"/>
<evidence type="ECO:0000256" key="4">
    <source>
        <dbReference type="ARBA" id="ARBA00023002"/>
    </source>
</evidence>
<evidence type="ECO:0000256" key="2">
    <source>
        <dbReference type="ARBA" id="ARBA00022630"/>
    </source>
</evidence>
<evidence type="ECO:0000259" key="5">
    <source>
        <dbReference type="Pfam" id="PF00724"/>
    </source>
</evidence>
<dbReference type="EMBL" id="JAPEVB010000007">
    <property type="protein sequence ID" value="KAJ4385467.1"/>
    <property type="molecule type" value="Genomic_DNA"/>
</dbReference>
<dbReference type="SUPFAM" id="SSF51395">
    <property type="entry name" value="FMN-linked oxidoreductases"/>
    <property type="match status" value="1"/>
</dbReference>
<organism evidence="6 7">
    <name type="scientific">Gnomoniopsis smithogilvyi</name>
    <dbReference type="NCBI Taxonomy" id="1191159"/>
    <lineage>
        <taxon>Eukaryota</taxon>
        <taxon>Fungi</taxon>
        <taxon>Dikarya</taxon>
        <taxon>Ascomycota</taxon>
        <taxon>Pezizomycotina</taxon>
        <taxon>Sordariomycetes</taxon>
        <taxon>Sordariomycetidae</taxon>
        <taxon>Diaporthales</taxon>
        <taxon>Gnomoniaceae</taxon>
        <taxon>Gnomoniopsis</taxon>
    </lineage>
</organism>
<reference evidence="6" key="1">
    <citation type="submission" date="2022-10" db="EMBL/GenBank/DDBJ databases">
        <title>Tapping the CABI collections for fungal endophytes: first genome assemblies for Collariella, Neodidymelliopsis, Ascochyta clinopodiicola, Didymella pomorum, Didymosphaeria variabile, Neocosmospora piperis and Neocucurbitaria cava.</title>
        <authorList>
            <person name="Hill R."/>
        </authorList>
    </citation>
    <scope>NUCLEOTIDE SEQUENCE</scope>
    <source>
        <strain evidence="6">IMI 355082</strain>
    </source>
</reference>
<name>A0A9W9CSW6_9PEZI</name>
<dbReference type="PANTHER" id="PTHR43656">
    <property type="entry name" value="BINDING OXIDOREDUCTASE, PUTATIVE (AFU_ORTHOLOGUE AFUA_2G08260)-RELATED"/>
    <property type="match status" value="1"/>
</dbReference>
<sequence>MAPERFEAEEADPSPLGQPLKFDFSGLTAKNRFMKAAMTERLSTWDANVLEKRGIPTPELINVYRRWGEGGYGVILSGNVMIEYDHLEAPGNPIIPVDEPFEGKRFEAFKELATAARKEGSLFLAQLSHPGRQVFEAIQKHPISASDVQLEGVVMGATFAKPRPMEKKDIDRVVEGFAHAAEYAHKAGFDGVQLHGAHGYLLAQFLSSTTNKRTDEYGGPLLNRARIILEIADAIKARVPSNFSLGIKLNSVEFQQGGFTPEDCADLCVELEKHGFDHVELSGGTYQELAFKHKRESTKKREAFFLEFADSIVPRLQKTKAYVVGGLRTVGAMVKALDSVHGVSLARPVAHEFDLPKKILEKKVQGAIKYKLDEQDFGITNVAAGTQIRLVAQDKEPLDLSQDKYKDIFMNSVQSWQKKMSDNEDGSKYGFADIEGVDLQAFGTPYPA</sequence>
<protein>
    <recommendedName>
        <fullName evidence="5">NADH:flavin oxidoreductase/NADH oxidase N-terminal domain-containing protein</fullName>
    </recommendedName>
</protein>
<dbReference type="GO" id="GO:0016491">
    <property type="term" value="F:oxidoreductase activity"/>
    <property type="evidence" value="ECO:0007669"/>
    <property type="project" value="UniProtKB-KW"/>
</dbReference>
<dbReference type="OrthoDB" id="1663137at2759"/>
<evidence type="ECO:0000256" key="3">
    <source>
        <dbReference type="ARBA" id="ARBA00022643"/>
    </source>
</evidence>
<evidence type="ECO:0000313" key="6">
    <source>
        <dbReference type="EMBL" id="KAJ4385467.1"/>
    </source>
</evidence>
<evidence type="ECO:0000313" key="7">
    <source>
        <dbReference type="Proteomes" id="UP001140453"/>
    </source>
</evidence>
<evidence type="ECO:0000256" key="1">
    <source>
        <dbReference type="ARBA" id="ARBA00005979"/>
    </source>
</evidence>
<dbReference type="Gene3D" id="3.20.20.70">
    <property type="entry name" value="Aldolase class I"/>
    <property type="match status" value="1"/>
</dbReference>
<gene>
    <name evidence="6" type="ORF">N0V93_009895</name>
</gene>
<keyword evidence="4" id="KW-0560">Oxidoreductase</keyword>
<keyword evidence="2" id="KW-0285">Flavoprotein</keyword>
<keyword evidence="7" id="KW-1185">Reference proteome</keyword>
<feature type="domain" description="NADH:flavin oxidoreductase/NADH oxidase N-terminal" evidence="5">
    <location>
        <begin position="18"/>
        <end position="359"/>
    </location>
</feature>
<dbReference type="Pfam" id="PF00724">
    <property type="entry name" value="Oxidored_FMN"/>
    <property type="match status" value="1"/>
</dbReference>
<dbReference type="Proteomes" id="UP001140453">
    <property type="component" value="Unassembled WGS sequence"/>
</dbReference>
<dbReference type="InterPro" id="IPR001155">
    <property type="entry name" value="OxRdtase_FMN_N"/>
</dbReference>